<keyword evidence="3" id="KW-1185">Reference proteome</keyword>
<proteinExistence type="predicted"/>
<dbReference type="Gene3D" id="1.10.443.10">
    <property type="entry name" value="Intergrase catalytic core"/>
    <property type="match status" value="1"/>
</dbReference>
<dbReference type="EMBL" id="VJMJ01000141">
    <property type="protein sequence ID" value="KAF0731524.1"/>
    <property type="molecule type" value="Genomic_DNA"/>
</dbReference>
<reference evidence="2 3" key="1">
    <citation type="submission" date="2019-07" db="EMBL/GenBank/DDBJ databases">
        <title>Genomics analysis of Aphanomyces spp. identifies a new class of oomycete effector associated with host adaptation.</title>
        <authorList>
            <person name="Gaulin E."/>
        </authorList>
    </citation>
    <scope>NUCLEOTIDE SEQUENCE [LARGE SCALE GENOMIC DNA]</scope>
    <source>
        <strain evidence="2 3">ATCC 201684</strain>
    </source>
</reference>
<name>A0A6G0WVL1_9STRA</name>
<keyword evidence="1" id="KW-0233">DNA recombination</keyword>
<dbReference type="InterPro" id="IPR013762">
    <property type="entry name" value="Integrase-like_cat_sf"/>
</dbReference>
<gene>
    <name evidence="2" type="ORF">Ae201684_011149</name>
</gene>
<evidence type="ECO:0000256" key="1">
    <source>
        <dbReference type="ARBA" id="ARBA00023172"/>
    </source>
</evidence>
<dbReference type="SUPFAM" id="SSF56349">
    <property type="entry name" value="DNA breaking-rejoining enzymes"/>
    <property type="match status" value="1"/>
</dbReference>
<evidence type="ECO:0000313" key="2">
    <source>
        <dbReference type="EMBL" id="KAF0731524.1"/>
    </source>
</evidence>
<accession>A0A6G0WVL1</accession>
<dbReference type="GO" id="GO:0006310">
    <property type="term" value="P:DNA recombination"/>
    <property type="evidence" value="ECO:0007669"/>
    <property type="project" value="UniProtKB-KW"/>
</dbReference>
<dbReference type="GO" id="GO:0003677">
    <property type="term" value="F:DNA binding"/>
    <property type="evidence" value="ECO:0007669"/>
    <property type="project" value="InterPro"/>
</dbReference>
<evidence type="ECO:0000313" key="3">
    <source>
        <dbReference type="Proteomes" id="UP000481153"/>
    </source>
</evidence>
<sequence length="614" mass="69258">MEFLGRLHELTDPSFTNANLLDVTLDNIRQFLNLKAFGMVNPPPNSLPIYARSNTLKAMKKKQSSFMPRKMIPWDDIRQEGNPTRSTTVNEWLKFVMKCEVRKQGVESKARRPIEFSEYMNALKVIRTASEFNTLQRFRLGCVVTLQWHLVGRIDDMMKLQFENLSFNPSHTSTLLCQMRWSKNITEEREAPHQMVIGAMDDRLCPLLNLAVYIELLDLTKFDTTFLFGNGMDGDRGIRSLLSVALESSRFRKLVHGNLGTHSIRKGAATYCAKCGIAKDHIELRGRWRGQKKQVDTYIDVERSYPDAKVATCLCGPSGPVSYALIDKTWCTNAFLCERVAPNASRLLSSDVAEILALPLLYAAIQNVSKYDSEFPLIPCKLQQSILHAVRTALNCESDVMPEPVVVIKPVIASGVGGELHILDLGPDIDHSNVGDTSSTALMASLTAQSTEIFALKRRIEEIQQQNATDLMGLRTSLHAKLDRLLASMKRFAAMPSLVHSSNLEQLQQLPDGATTKKAVLSRRPRDLFDLWKEYEFGLAGSIPARMFSAKERGASKFVYCFRLQFWRLVESVLDRGHTRDTAIDAIYAWYGRSKSVTAILTELRKSKPQPSEF</sequence>
<dbReference type="VEuPathDB" id="FungiDB:AeMF1_005602"/>
<comment type="caution">
    <text evidence="2">The sequence shown here is derived from an EMBL/GenBank/DDBJ whole genome shotgun (WGS) entry which is preliminary data.</text>
</comment>
<dbReference type="InterPro" id="IPR011010">
    <property type="entry name" value="DNA_brk_join_enz"/>
</dbReference>
<dbReference type="VEuPathDB" id="FungiDB:AeMF1_010682"/>
<dbReference type="AlphaFoldDB" id="A0A6G0WVL1"/>
<dbReference type="Proteomes" id="UP000481153">
    <property type="component" value="Unassembled WGS sequence"/>
</dbReference>
<organism evidence="2 3">
    <name type="scientific">Aphanomyces euteiches</name>
    <dbReference type="NCBI Taxonomy" id="100861"/>
    <lineage>
        <taxon>Eukaryota</taxon>
        <taxon>Sar</taxon>
        <taxon>Stramenopiles</taxon>
        <taxon>Oomycota</taxon>
        <taxon>Saprolegniomycetes</taxon>
        <taxon>Saprolegniales</taxon>
        <taxon>Verrucalvaceae</taxon>
        <taxon>Aphanomyces</taxon>
    </lineage>
</organism>
<dbReference type="GO" id="GO:0015074">
    <property type="term" value="P:DNA integration"/>
    <property type="evidence" value="ECO:0007669"/>
    <property type="project" value="InterPro"/>
</dbReference>
<protein>
    <submittedName>
        <fullName evidence="2">Uncharacterized protein</fullName>
    </submittedName>
</protein>